<organism evidence="1 2">
    <name type="scientific">Decorospora gaudefroyi</name>
    <dbReference type="NCBI Taxonomy" id="184978"/>
    <lineage>
        <taxon>Eukaryota</taxon>
        <taxon>Fungi</taxon>
        <taxon>Dikarya</taxon>
        <taxon>Ascomycota</taxon>
        <taxon>Pezizomycotina</taxon>
        <taxon>Dothideomycetes</taxon>
        <taxon>Pleosporomycetidae</taxon>
        <taxon>Pleosporales</taxon>
        <taxon>Pleosporineae</taxon>
        <taxon>Pleosporaceae</taxon>
        <taxon>Decorospora</taxon>
    </lineage>
</organism>
<sequence>MLFARAPQSLQILLQTLCRVSCVYISTSRKQLATSLPVRNPPSELSKREQNDRDFAPFRAIPNELFKTQLLKHIDPTQHFTNPRVRIQRRVERTSHHVVMLQFGAAKFGIEYVFKIPVTGTKERWNEEHAYAMDCEAMLMRYIKEKTHIPVPEIKAVELDAKNELGVPYILMKKLPGKTAYRV</sequence>
<dbReference type="AlphaFoldDB" id="A0A6A5K9E9"/>
<dbReference type="InterPro" id="IPR011009">
    <property type="entry name" value="Kinase-like_dom_sf"/>
</dbReference>
<dbReference type="Gene3D" id="3.30.200.20">
    <property type="entry name" value="Phosphorylase Kinase, domain 1"/>
    <property type="match status" value="1"/>
</dbReference>
<evidence type="ECO:0008006" key="3">
    <source>
        <dbReference type="Google" id="ProtNLM"/>
    </source>
</evidence>
<accession>A0A6A5K9E9</accession>
<dbReference type="EMBL" id="ML975367">
    <property type="protein sequence ID" value="KAF1831322.1"/>
    <property type="molecule type" value="Genomic_DNA"/>
</dbReference>
<dbReference type="InterPro" id="IPR051678">
    <property type="entry name" value="AGP_Transferase"/>
</dbReference>
<reference evidence="1" key="1">
    <citation type="submission" date="2020-01" db="EMBL/GenBank/DDBJ databases">
        <authorList>
            <consortium name="DOE Joint Genome Institute"/>
            <person name="Haridas S."/>
            <person name="Albert R."/>
            <person name="Binder M."/>
            <person name="Bloem J."/>
            <person name="Labutti K."/>
            <person name="Salamov A."/>
            <person name="Andreopoulos B."/>
            <person name="Baker S.E."/>
            <person name="Barry K."/>
            <person name="Bills G."/>
            <person name="Bluhm B.H."/>
            <person name="Cannon C."/>
            <person name="Castanera R."/>
            <person name="Culley D.E."/>
            <person name="Daum C."/>
            <person name="Ezra D."/>
            <person name="Gonzalez J.B."/>
            <person name="Henrissat B."/>
            <person name="Kuo A."/>
            <person name="Liang C."/>
            <person name="Lipzen A."/>
            <person name="Lutzoni F."/>
            <person name="Magnuson J."/>
            <person name="Mondo S."/>
            <person name="Nolan M."/>
            <person name="Ohm R."/>
            <person name="Pangilinan J."/>
            <person name="Park H.-J."/>
            <person name="Ramirez L."/>
            <person name="Alfaro M."/>
            <person name="Sun H."/>
            <person name="Tritt A."/>
            <person name="Yoshinaga Y."/>
            <person name="Zwiers L.-H."/>
            <person name="Turgeon B.G."/>
            <person name="Goodwin S.B."/>
            <person name="Spatafora J.W."/>
            <person name="Crous P.W."/>
            <person name="Grigoriev I.V."/>
        </authorList>
    </citation>
    <scope>NUCLEOTIDE SEQUENCE</scope>
    <source>
        <strain evidence="1">P77</strain>
    </source>
</reference>
<keyword evidence="2" id="KW-1185">Reference proteome</keyword>
<evidence type="ECO:0000313" key="2">
    <source>
        <dbReference type="Proteomes" id="UP000800040"/>
    </source>
</evidence>
<dbReference type="PANTHER" id="PTHR21310:SF51">
    <property type="entry name" value="AMINOGLYCOSIDE PHOSPHOTRANSFERASE DOMAIN-CONTAINING PROTEIN"/>
    <property type="match status" value="1"/>
</dbReference>
<name>A0A6A5K9E9_9PLEO</name>
<proteinExistence type="predicted"/>
<dbReference type="PANTHER" id="PTHR21310">
    <property type="entry name" value="AMINOGLYCOSIDE PHOSPHOTRANSFERASE-RELATED-RELATED"/>
    <property type="match status" value="1"/>
</dbReference>
<dbReference type="SUPFAM" id="SSF56112">
    <property type="entry name" value="Protein kinase-like (PK-like)"/>
    <property type="match status" value="1"/>
</dbReference>
<dbReference type="Proteomes" id="UP000800040">
    <property type="component" value="Unassembled WGS sequence"/>
</dbReference>
<dbReference type="OrthoDB" id="10003767at2759"/>
<protein>
    <recommendedName>
        <fullName evidence="3">Aminoglycoside phosphotransferase domain-containing protein</fullName>
    </recommendedName>
</protein>
<gene>
    <name evidence="1" type="ORF">BDW02DRAFT_606901</name>
</gene>
<evidence type="ECO:0000313" key="1">
    <source>
        <dbReference type="EMBL" id="KAF1831322.1"/>
    </source>
</evidence>